<dbReference type="InterPro" id="IPR037527">
    <property type="entry name" value="Gp160"/>
</dbReference>
<evidence type="ECO:0000256" key="24">
    <source>
        <dbReference type="ARBA" id="ARBA00023054"/>
    </source>
</evidence>
<feature type="short sequence motif" description="Di-leucine internalization motif" evidence="33">
    <location>
        <begin position="862"/>
        <end position="863"/>
    </location>
</feature>
<keyword evidence="17 33" id="KW-1161">Viral attachment to host cell</keyword>
<feature type="topological domain" description="Cytoplasmic" evidence="33">
    <location>
        <begin position="713"/>
        <end position="863"/>
    </location>
</feature>
<feature type="region of interest" description="Immunosuppression" evidence="33">
    <location>
        <begin position="581"/>
        <end position="599"/>
    </location>
</feature>
<keyword evidence="22 33" id="KW-1133">Transmembrane helix</keyword>
<evidence type="ECO:0000256" key="30">
    <source>
        <dbReference type="ARBA" id="ARBA00023288"/>
    </source>
</evidence>
<comment type="subcellular location">
    <molecule>Transmembrane protein gp41</molecule>
    <subcellularLocation>
        <location evidence="33">Virion membrane</location>
        <topology evidence="33">Single-pass type I membrane protein</topology>
    </subcellularLocation>
    <subcellularLocation>
        <location evidence="33">Host cell membrane</location>
        <topology evidence="33">Single-pass type I membrane protein</topology>
    </subcellularLocation>
    <subcellularLocation>
        <location evidence="33">Host endosome membrane</location>
        <topology evidence="33">Single-pass type I membrane protein</topology>
    </subcellularLocation>
    <text evidence="33">It is probably concentrated at the site of budding and incorporated into the virions possibly by contacts between the cytoplasmic tail of Env and the N-terminus of Gag.</text>
</comment>
<proteinExistence type="inferred from homology"/>
<evidence type="ECO:0000256" key="17">
    <source>
        <dbReference type="ARBA" id="ARBA00022804"/>
    </source>
</evidence>
<feature type="domain" description="Retroviral envelope protein GP41-like" evidence="37">
    <location>
        <begin position="537"/>
        <end position="726"/>
    </location>
</feature>
<dbReference type="EMBL" id="JX974263">
    <property type="protein sequence ID" value="AGH02108.1"/>
    <property type="molecule type" value="Genomic_RNA"/>
</dbReference>
<comment type="PTM">
    <text evidence="33">Specific enzymatic cleavages in vivo yield mature proteins. Envelope glycoproteins are synthesized as a inactive precursor that is heavily N-glycosylated and processed likely by host cell furin in the Golgi to yield the mature SU and TM proteins. The cleavage site between SU and TM requires the minimal sequence [KR]-X-[KR]-R. About 2 of the 9 disulfide bonds of gp41 are reduced by P4HB/PDI, following binding to CD4 receptor.</text>
</comment>
<sequence>MRVMRIRKNYQHLWREGILLLGILMICSAADNLWVTVYYGVPVWREASTTLFCASDAKAYDTEAHNVWATHACVPTDPNPQEVELKNVTENFNMWENNMVEQMHEDIISLWDQSLKPCVKLTPLCVTLNCTDLGNVTTTTNRNGTNCTDLGNVTTTTISNETLMEKGEVKNCSFMITTDVKDRMRKEYALFYKLDVVPINDTRYRLVSCNTSVITQACPKVSFEPIPIHYCAPAGFAILKCNDKQFNGTGPCTNVSTVQCTHGIRPVVSTQLLLNGSLAEEEVVIRSVNFSDNAKTIIVQLNKSVEINCTRPNNNTRKSIPMGPGKAFYARGGIIGDIRKAHCNISGTEWHSTLKLVVEKLREQYNKTIVFNHSSGGDPEIVMYSFNCGGEFFYCNSTKLFNSTWPWNDTKGSHDTNGTLTLPCRIKQIINMWQGVGKAMYAPPIEGQIRCSSNITGLLLTRDGGYESNKNDEIFRPGGGDMRDNWRSELYKYKVVKIEPLGVAPTKAKRRVVQREKRAFGLGAVFLGFLGAAGSTMGAASITLTVQARQLLSGIVQQQNNLLRAIEAQQHLLQLTVWGIKQLQARVLAVERYLKDQQLLGIWGCSGKLICTTTVPWNTSWSNKSLEQIWDNMTWMEWEREIDNYTGYIYQLIEESQNQQEKNEQELLAWDKWASLWNWFDITNWLWYIKIFIMIVGGLIGLRIVFTVLSIVNRVRQGYSPLSFQTHLPAQRGPDRPEGIGEEGGERDRDRSDPLVNGFLTLIWSDLRSLCLFSYHHLRDLLLIVTRIVELLGRRGWEVLKYWWNLLQYWSQELKNSAVSLLNATAIAVAEGTDRVIEVVQRAGRAIRHIPRRIRQGLERALL</sequence>
<feature type="chain" id="PRO_5042643404" description="Envelope glycoprotein gp160" evidence="33">
    <location>
        <begin position="32"/>
        <end position="863"/>
    </location>
</feature>
<dbReference type="HAMAP" id="MF_04083">
    <property type="entry name" value="HIV_ENV"/>
    <property type="match status" value="1"/>
</dbReference>
<keyword evidence="28 33" id="KW-0325">Glycoprotein</keyword>
<keyword evidence="7 33" id="KW-1168">Fusion of virus membrane with host membrane</keyword>
<comment type="miscellaneous">
    <text evidence="33">Inhibitors targeting HIV-1 viral envelope proteins are used as antiretroviral drugs. Attachment of virions to the cell surface via non-specific interactions and CD4 binding can be blocked by inhibitors that include cyanovirin-N, cyclotriazadisulfonamide analogs, PRO 2000, TNX 355 and PRO 542. In addition, BMS 806 can block CD4-induced conformational changes. Env interactions with the coreceptor molecules can be targeted by CCR5 antagonists including SCH-D, maraviroc (UK 427857) and aplaviroc (GW 873140), and the CXCR4 antagonist AMD 070. Fusion of viral and cellular membranes can be inhibited by peptides such as enfuvirtide and tifuvirtide (T 1249). Resistance to inhibitors associated with mutations in Env are observed. Most of the time, single mutations confer only a modest reduction in drug susceptibility. Combination of several mutations is usually required to develop a high-level drug resistance.</text>
</comment>
<feature type="region of interest" description="Fusion peptide" evidence="33">
    <location>
        <begin position="519"/>
        <end position="539"/>
    </location>
</feature>
<evidence type="ECO:0000256" key="16">
    <source>
        <dbReference type="ARBA" id="ARBA00022729"/>
    </source>
</evidence>
<keyword evidence="20 33" id="KW-0261">Viral envelope protein</keyword>
<keyword evidence="15 33" id="KW-0053">Apoptosis</keyword>
<keyword evidence="21 33" id="KW-1164">Virus endocytosis by host</keyword>
<evidence type="ECO:0000256" key="25">
    <source>
        <dbReference type="ARBA" id="ARBA00023136"/>
    </source>
</evidence>
<dbReference type="GO" id="GO:0052031">
    <property type="term" value="P:symbiont-mediated perturbation of host defense response"/>
    <property type="evidence" value="ECO:0007669"/>
    <property type="project" value="UniProtKB-UniRule"/>
</dbReference>
<dbReference type="FunFam" id="2.170.40.20:FF:000001">
    <property type="entry name" value="Envelope glycoprotein gp160"/>
    <property type="match status" value="1"/>
</dbReference>
<keyword evidence="9 33" id="KW-1032">Host cell membrane</keyword>
<dbReference type="InterPro" id="IPR000328">
    <property type="entry name" value="GP41-like"/>
</dbReference>
<dbReference type="GO" id="GO:0020002">
    <property type="term" value="C:host cell plasma membrane"/>
    <property type="evidence" value="ECO:0007669"/>
    <property type="project" value="UniProtKB-SubCell"/>
</dbReference>
<keyword evidence="26 33" id="KW-0564">Palmitate</keyword>
<keyword evidence="30 33" id="KW-0449">Lipoprotein</keyword>
<evidence type="ECO:0000256" key="20">
    <source>
        <dbReference type="ARBA" id="ARBA00022879"/>
    </source>
</evidence>
<evidence type="ECO:0000256" key="21">
    <source>
        <dbReference type="ARBA" id="ARBA00022890"/>
    </source>
</evidence>
<keyword evidence="16 33" id="KW-0732">Signal</keyword>
<dbReference type="SUPFAM" id="SSF58069">
    <property type="entry name" value="Virus ectodomain"/>
    <property type="match status" value="1"/>
</dbReference>
<keyword evidence="8 33" id="KW-1170">Fusion of virus membrane with host endosomal membrane</keyword>
<feature type="disulfide bond" evidence="33">
    <location>
        <begin position="231"/>
        <end position="260"/>
    </location>
</feature>
<feature type="transmembrane region" description="Helical" evidence="34">
    <location>
        <begin position="685"/>
        <end position="712"/>
    </location>
</feature>
<evidence type="ECO:0000259" key="37">
    <source>
        <dbReference type="Pfam" id="PF00517"/>
    </source>
</evidence>
<evidence type="ECO:0000256" key="22">
    <source>
        <dbReference type="ARBA" id="ARBA00022989"/>
    </source>
</evidence>
<comment type="domain">
    <text evidence="33">The membrane proximal external region (MPER) present in gp41 is a tryptophan-rich region recognized by the antibodies 2F5, Z13, and 4E10. MPER seems to play a role in fusion.</text>
</comment>
<keyword evidence="29 33" id="KW-0899">Viral immunoevasion</keyword>
<keyword evidence="11 33" id="KW-0945">Host-virus interaction</keyword>
<feature type="compositionally biased region" description="Basic and acidic residues" evidence="35">
    <location>
        <begin position="733"/>
        <end position="752"/>
    </location>
</feature>
<dbReference type="FunFam" id="1.10.287.210:FF:000001">
    <property type="entry name" value="Envelope glycoprotein gp160"/>
    <property type="match status" value="1"/>
</dbReference>
<feature type="disulfide bond" evidence="33">
    <location>
        <begin position="53"/>
        <end position="73"/>
    </location>
</feature>
<dbReference type="Gene3D" id="1.20.5.490">
    <property type="entry name" value="Single helix bin"/>
    <property type="match status" value="1"/>
</dbReference>
<comment type="similarity">
    <text evidence="33">Belongs to the HIV-1 env protein family.</text>
</comment>
<keyword evidence="19 33" id="KW-1043">Host membrane</keyword>
<dbReference type="EMBL" id="JX972365">
    <property type="protein sequence ID" value="AGG92892.1"/>
    <property type="molecule type" value="Genomic_RNA"/>
</dbReference>
<evidence type="ECO:0000256" key="18">
    <source>
        <dbReference type="ARBA" id="ARBA00022844"/>
    </source>
</evidence>
<keyword evidence="27 33" id="KW-1015">Disulfide bond</keyword>
<evidence type="ECO:0000256" key="1">
    <source>
        <dbReference type="ARBA" id="ARBA00004402"/>
    </source>
</evidence>
<evidence type="ECO:0000313" key="38">
    <source>
        <dbReference type="EMBL" id="AGG92892.1"/>
    </source>
</evidence>
<organismHost>
    <name type="scientific">Homo sapiens</name>
    <name type="common">Human</name>
    <dbReference type="NCBI Taxonomy" id="9606"/>
</organismHost>
<dbReference type="GO" id="GO:0039654">
    <property type="term" value="P:fusion of virus membrane with host endosome membrane"/>
    <property type="evidence" value="ECO:0007669"/>
    <property type="project" value="UniProtKB-UniRule"/>
</dbReference>
<evidence type="ECO:0000256" key="14">
    <source>
        <dbReference type="ARBA" id="ARBA00022692"/>
    </source>
</evidence>
<keyword evidence="31 33" id="KW-1160">Virus entry into host cell</keyword>
<dbReference type="CDD" id="cd09909">
    <property type="entry name" value="HIV-1-like_HR1-HR2"/>
    <property type="match status" value="1"/>
</dbReference>
<comment type="domain">
    <text evidence="33">The CD4-binding region is targeted by the antibody b12.</text>
</comment>
<dbReference type="SUPFAM" id="SSF56502">
    <property type="entry name" value="gp120 core"/>
    <property type="match status" value="2"/>
</dbReference>
<dbReference type="GO" id="GO:1903911">
    <property type="term" value="P:positive regulation of receptor clustering"/>
    <property type="evidence" value="ECO:0007669"/>
    <property type="project" value="UniProtKB-UniRule"/>
</dbReference>
<reference evidence="38" key="2">
    <citation type="journal article" date="2013" name="J. Clin. Invest.">
        <title>Vertical T cell immunodominance and epitope entropy determine HIV-1 escape.</title>
        <authorList>
            <consortium name="CHAVI Core B"/>
            <person name="Liu M.K."/>
            <person name="Hawkins N."/>
            <person name="Ritchie A.J."/>
            <person name="Ganusov V.V."/>
            <person name="Whale V."/>
            <person name="Brackenridge S."/>
            <person name="Li H."/>
            <person name="Pavlicek J.W."/>
            <person name="Cai F."/>
            <person name="Rose-Abrahams M."/>
            <person name="Treurnicht F."/>
            <person name="Hraber P."/>
            <person name="Riou C."/>
            <person name="Gray C."/>
            <person name="Ferrari G."/>
            <person name="Tanner R."/>
            <person name="Ping L.H."/>
            <person name="Anderson J.A."/>
            <person name="Swanstrom R."/>
            <person name="B C.C."/>
            <person name="Cohen M."/>
            <person name="Karim S.S."/>
            <person name="Haynes B."/>
            <person name="Borrow P."/>
            <person name="Perelson A.S."/>
            <person name="Shaw G.M."/>
            <person name="Hahn B.H."/>
            <person name="Williamson C."/>
            <person name="Korber B.T."/>
            <person name="Gao F."/>
            <person name="Self S."/>
            <person name="McMichael A."/>
            <person name="Goonetilleke N."/>
        </authorList>
    </citation>
    <scope>NUCLEOTIDE SEQUENCE</scope>
    <source>
        <strain evidence="39">B.700010040.w169.1197dps.3_C5</strain>
        <strain evidence="38">B.700010040.w169.d1197.3_C5</strain>
    </source>
</reference>
<dbReference type="GO" id="GO:0044175">
    <property type="term" value="C:host cell endosome membrane"/>
    <property type="evidence" value="ECO:0007669"/>
    <property type="project" value="UniProtKB-SubCell"/>
</dbReference>
<comment type="domain">
    <text evidence="33 34">The 17 amino acids long immunosuppressive region is present in many retroviral envelope proteins. Synthetic peptides derived from this relatively conserved sequence inhibit immune function in vitro and in vivo.</text>
</comment>
<feature type="disulfide bond" evidence="33">
    <location>
        <begin position="605"/>
        <end position="611"/>
    </location>
</feature>
<comment type="subunit">
    <text evidence="33">The mature envelope protein (Env) consists of a homotrimer of non-covalently associated gp120-gp41 heterodimers. The resulting complex protrudes from the virus surface as a spike. There seems to be as few as 10 spikes on the average virion. Surface protein gp120 interacts with host CD4, CCR5 and CXCR4. Gp120 also interacts with the C-type lectins CD209/DC-SIGN and CLEC4M/DC-SIGNR (collectively referred to as DC-SIGN(R)). Gp120 and gp41 interact with GalCer. Gp120 interacts with host ITGA4/ITGB7 complex; on CD4+ T-cells, this interaction results in rapid activation of integrin ITGAL/LFA-1, which facilitates efficient cell-to-cell spreading of HIV-1. Gp120 interacts with cell-associated heparan sulfate; this interaction increases virus infectivity on permissive cells and may be involved in infection of CD4- cells.</text>
</comment>
<evidence type="ECO:0000256" key="9">
    <source>
        <dbReference type="ARBA" id="ARBA00022511"/>
    </source>
</evidence>
<evidence type="ECO:0000256" key="29">
    <source>
        <dbReference type="ARBA" id="ARBA00023280"/>
    </source>
</evidence>
<dbReference type="GO" id="GO:0075512">
    <property type="term" value="P:clathrin-dependent endocytosis of virus by host cell"/>
    <property type="evidence" value="ECO:0007669"/>
    <property type="project" value="UniProtKB-UniRule"/>
</dbReference>
<evidence type="ECO:0000313" key="39">
    <source>
        <dbReference type="EMBL" id="AGH02108.1"/>
    </source>
</evidence>
<keyword evidence="10 33" id="KW-1165">Clathrin-mediated endocytosis of virus by host</keyword>
<feature type="region of interest" description="Disordered" evidence="35">
    <location>
        <begin position="726"/>
        <end position="752"/>
    </location>
</feature>
<comment type="subcellular location">
    <subcellularLocation>
        <location evidence="3">Host cell membrane</location>
        <topology evidence="3">Peripheral membrane protein</topology>
    </subcellularLocation>
    <subcellularLocation>
        <location evidence="1">Host cell membrane</location>
        <topology evidence="1">Single-pass type I membrane protein</topology>
    </subcellularLocation>
    <subcellularLocation>
        <location evidence="2">Host endosome membrane</location>
        <topology evidence="2">Peripheral membrane protein</topology>
    </subcellularLocation>
    <subcellularLocation>
        <location evidence="5">Host endosome membrane</location>
        <topology evidence="5">Single-pass type I membrane protein</topology>
    </subcellularLocation>
    <subcellularLocation>
        <location evidence="6">Virion membrane</location>
        <topology evidence="6">Peripheral membrane protein</topology>
    </subcellularLocation>
    <subcellularLocation>
        <location evidence="4">Virion membrane</location>
        <topology evidence="4">Single-pass type I membrane protein</topology>
    </subcellularLocation>
</comment>
<comment type="miscellaneous">
    <text evidence="33">HIV-1 lineages are divided in three main groups, M (for Major), O (for Outlier), and N (for New, or Non-M, Non-O). The vast majority of strains found worldwide belong to the group M. Group O seems to be endemic to and largely confined to Cameroon and neighboring countries in West Central Africa, where these viruses represent a small minority of HIV-1 strains. The group N is represented by a limited number of isolates from Cameroonian persons. The group M is further subdivided in 9 clades or subtypes (A to D, F to H, J and K).</text>
</comment>
<feature type="lipid moiety-binding region" description="S-palmitoyl cysteine; by host" evidence="33">
    <location>
        <position position="771"/>
    </location>
</feature>
<evidence type="ECO:0000256" key="26">
    <source>
        <dbReference type="ARBA" id="ARBA00023139"/>
    </source>
</evidence>
<evidence type="ECO:0000256" key="11">
    <source>
        <dbReference type="ARBA" id="ARBA00022581"/>
    </source>
</evidence>
<evidence type="ECO:0000256" key="10">
    <source>
        <dbReference type="ARBA" id="ARBA00022570"/>
    </source>
</evidence>
<comment type="PTM">
    <text evidence="33">Palmitoylation of the transmembrane protein and of Env polyprotein (prior to its proteolytic cleavage) is essential for their association with host cell membrane lipid rafts. Palmitoylation is therefore required for envelope trafficking to classical lipid rafts, but not for viral replication.</text>
</comment>
<feature type="short sequence motif" description="YXXL motif; contains endocytosis signal" evidence="33">
    <location>
        <begin position="719"/>
        <end position="722"/>
    </location>
</feature>
<evidence type="ECO:0000256" key="35">
    <source>
        <dbReference type="SAM" id="MobiDB-lite"/>
    </source>
</evidence>
<feature type="region of interest" description="CD4-binding loop" evidence="33">
    <location>
        <begin position="374"/>
        <end position="384"/>
    </location>
</feature>
<evidence type="ECO:0000256" key="19">
    <source>
        <dbReference type="ARBA" id="ARBA00022870"/>
    </source>
</evidence>
<dbReference type="Pfam" id="PF00517">
    <property type="entry name" value="GP41"/>
    <property type="match status" value="1"/>
</dbReference>
<evidence type="ECO:0000259" key="36">
    <source>
        <dbReference type="Pfam" id="PF00516"/>
    </source>
</evidence>
<dbReference type="FunFam" id="2.170.40.20:FF:000003">
    <property type="entry name" value="Envelope glycoprotein gp160"/>
    <property type="match status" value="1"/>
</dbReference>
<dbReference type="GO" id="GO:0019062">
    <property type="term" value="P:virion attachment to host cell"/>
    <property type="evidence" value="ECO:0007669"/>
    <property type="project" value="UniProtKB-UniRule"/>
</dbReference>
<dbReference type="GO" id="GO:0019082">
    <property type="term" value="P:viral protein processing"/>
    <property type="evidence" value="ECO:0007669"/>
    <property type="project" value="UniProtKB-UniRule"/>
</dbReference>
<comment type="subcellular location">
    <molecule>Surface protein gp120</molecule>
    <subcellularLocation>
        <location evidence="33">Virion membrane</location>
        <topology evidence="33">Peripheral membrane protein</topology>
    </subcellularLocation>
    <subcellularLocation>
        <location evidence="33">Host cell membrane</location>
        <topology evidence="33">Peripheral membrane protein</topology>
    </subcellularLocation>
    <subcellularLocation>
        <location evidence="33">Host endosome membrane</location>
        <topology evidence="33">Single-pass type I membrane protein</topology>
    </subcellularLocation>
    <text evidence="33">The surface protein is not anchored to the viral envelope, but associates with the extravirion surface through its binding to TM. It is probably concentrated at the site of budding and incorporated into the virions possibly by contacts between the cytoplasmic tail of Env and the N-terminus of Gag.</text>
</comment>
<evidence type="ECO:0000256" key="23">
    <source>
        <dbReference type="ARBA" id="ARBA00023046"/>
    </source>
</evidence>
<reference evidence="39" key="1">
    <citation type="submission" date="2012-10" db="EMBL/GenBank/DDBJ databases">
        <authorList>
            <person name="Liu M."/>
            <person name="Hawkins N."/>
            <person name="Ritchie A."/>
            <person name="Ganusov V."/>
            <person name="Whale V."/>
            <person name="Brackenridge S."/>
            <person name="Li H."/>
            <person name="Pavliceck J."/>
            <person name="Cai F."/>
            <person name="Abrahams M.-R."/>
            <person name="Treurnicht F."/>
            <person name="Hraber P."/>
            <person name="Riou C."/>
            <person name="Gray C."/>
            <person name="Ferrari G."/>
            <person name="Tanner R."/>
            <person name="Ping L.-H."/>
            <person name="Anderson J."/>
            <person name="Swanstrom R."/>
            <person name="Cohen M."/>
            <person name="Abdool Karim S."/>
            <person name="Haynes B."/>
            <person name="Borrow P."/>
            <person name="Perelson A."/>
            <person name="Shaw G."/>
            <person name="Hahn B."/>
            <person name="Williamson C."/>
            <person name="Korber B."/>
            <person name="Gao F."/>
            <person name="Self S."/>
            <person name="McMichael A."/>
            <person name="Goonetilleke N."/>
        </authorList>
    </citation>
    <scope>NUCLEOTIDE SEQUENCE</scope>
    <source>
        <strain evidence="39">B.700010040.w169.1197dps.3_C5</strain>
    </source>
</reference>
<dbReference type="Gene3D" id="1.10.287.210">
    <property type="match status" value="1"/>
</dbReference>
<feature type="chain" id="PRO_5042643408" description="Transmembrane protein gp41" evidence="33">
    <location>
        <begin position="519"/>
        <end position="863"/>
    </location>
</feature>
<evidence type="ECO:0000256" key="7">
    <source>
        <dbReference type="ARBA" id="ARBA00022506"/>
    </source>
</evidence>
<evidence type="ECO:0000256" key="2">
    <source>
        <dbReference type="ARBA" id="ARBA00004433"/>
    </source>
</evidence>
<comment type="subunit">
    <text evidence="32">The mature envelope protein (Env) consists of a homotrimer of non-covalently associated gp120-gp41 heterodimers. The resulting complex protrudes from the virus surface as a spike. There seems to be as few as 10 spikes on the average virion. Interacts with host CD4, CCR5 and CXCR4. Gp120 also interacts with the C-type lectins CD209/DC-SIGN and CLEC4M/DC-SIGNR (collectively referred to as DC-SIGN(R)). Gp120 and gp41 interact with GalCer. Gp120 interacts with host ITGA4/ITGB7 complex; on CD4+ T-cells, this interaction results in rapid activation of integrin ITGAL/LFA-1, which facilitates efficient cell-to-cell spreading of HIV-1. Gp120 interacts with cell-associated heparan sulfate; this interaction increases virus infectivity on permissive cells and may be involved in infection of CD4- cells.</text>
</comment>
<comment type="function">
    <text evidence="33">Surface protein gp120: Attaches the virus to the host lymphoid cell by binding to the primary receptor CD4. This interaction induces a structural rearrangement creating a high affinity binding site for a chemokine coreceptor like CXCR4 and/or CCR5. Acts as a ligand for CD209/DC-SIGN and CLEC4M/DC-SIGNR, which are respectively found on dendritic cells (DCs), and on endothelial cells of liver sinusoids and lymph node sinuses. These interactions allow capture of viral particles at mucosal surfaces by these cells and subsequent transmission to permissive cells. HIV subverts the migration properties of dendritic cells to gain access to CD4+ T-cells in lymph nodes. Virus transmission to permissive T-cells occurs either in trans (without DCs infection, through viral capture and transmission), or in cis (following DCs productive infection, through the usual CD4-gp120 interaction), thereby inducing a robust infection. In trans infection, bound virions remain infectious over days and it is proposed that they are not degraded, but protected in non-lysosomal acidic organelles within the DCs close to the cell membrane thus contributing to the viral infectious potential during DCs' migration from the periphery to the lymphoid tissues. On arrival at lymphoid tissues, intact virions recycle back to DCs' cell surface allowing virus transmission to CD4+ T-cells.</text>
</comment>
<evidence type="ECO:0000256" key="33">
    <source>
        <dbReference type="HAMAP-Rule" id="MF_04083"/>
    </source>
</evidence>
<evidence type="ECO:0000256" key="27">
    <source>
        <dbReference type="ARBA" id="ARBA00023157"/>
    </source>
</evidence>
<dbReference type="Gene3D" id="2.170.40.20">
    <property type="entry name" value="Human immunodeficiency virus 1, Gp160, envelope glycoprotein"/>
    <property type="match status" value="2"/>
</dbReference>
<keyword evidence="18 33" id="KW-0946">Virion</keyword>
<dbReference type="GO" id="GO:1903908">
    <property type="term" value="P:positive regulation of plasma membrane raft polarization"/>
    <property type="evidence" value="ECO:0007669"/>
    <property type="project" value="UniProtKB-UniRule"/>
</dbReference>
<comment type="function">
    <text evidence="33">Envelope glycoprotein gp160: Oligomerizes in the host endoplasmic reticulum into predominantly trimers. In a second time, gp160 transits in the host Golgi, where glycosylation is completed. The precursor is then proteolytically cleaved in the trans-Golgi and thereby activated by cellular furin or furin-like proteases to produce gp120 and gp41.</text>
</comment>
<evidence type="ECO:0000256" key="6">
    <source>
        <dbReference type="ARBA" id="ARBA00004650"/>
    </source>
</evidence>
<evidence type="ECO:0000256" key="15">
    <source>
        <dbReference type="ARBA" id="ARBA00022703"/>
    </source>
</evidence>
<protein>
    <recommendedName>
        <fullName evidence="33">Envelope glycoprotein gp160</fullName>
    </recommendedName>
    <alternativeName>
        <fullName evidence="33">Env polyprotein</fullName>
    </alternativeName>
    <component>
        <recommendedName>
            <fullName evidence="33">Surface protein gp120</fullName>
            <shortName evidence="33">SU</shortName>
        </recommendedName>
        <alternativeName>
            <fullName evidence="33">Glycoprotein 120</fullName>
            <shortName evidence="33">gp120</shortName>
        </alternativeName>
    </component>
    <component>
        <recommendedName>
            <fullName evidence="33">Transmembrane protein gp41</fullName>
            <shortName evidence="33">TM</shortName>
        </recommendedName>
        <alternativeName>
            <fullName evidence="33">Glycoprotein 41</fullName>
            <shortName evidence="33">gp41</shortName>
        </alternativeName>
    </component>
</protein>
<dbReference type="InterPro" id="IPR036377">
    <property type="entry name" value="Gp120_core_sf"/>
</dbReference>
<dbReference type="GO" id="GO:0016020">
    <property type="term" value="C:membrane"/>
    <property type="evidence" value="ECO:0007669"/>
    <property type="project" value="UniProtKB-UniRule"/>
</dbReference>
<keyword evidence="24 33" id="KW-0175">Coiled coil</keyword>
<evidence type="ECO:0000256" key="4">
    <source>
        <dbReference type="ARBA" id="ARBA00004563"/>
    </source>
</evidence>
<evidence type="ECO:0000256" key="31">
    <source>
        <dbReference type="ARBA" id="ARBA00023296"/>
    </source>
</evidence>
<feature type="site" description="Cleavage; by host furin" evidence="33">
    <location>
        <begin position="518"/>
        <end position="519"/>
    </location>
</feature>
<dbReference type="GO" id="GO:0019031">
    <property type="term" value="C:viral envelope"/>
    <property type="evidence" value="ECO:0007669"/>
    <property type="project" value="UniProtKB-KW"/>
</dbReference>
<evidence type="ECO:0000256" key="8">
    <source>
        <dbReference type="ARBA" id="ARBA00022510"/>
    </source>
</evidence>
<feature type="region of interest" description="MPER; binding to GalCer" evidence="33">
    <location>
        <begin position="669"/>
        <end position="690"/>
    </location>
</feature>
<dbReference type="GO" id="GO:0005198">
    <property type="term" value="F:structural molecule activity"/>
    <property type="evidence" value="ECO:0007669"/>
    <property type="project" value="UniProtKB-UniRule"/>
</dbReference>
<evidence type="ECO:0000256" key="12">
    <source>
        <dbReference type="ARBA" id="ARBA00022595"/>
    </source>
</evidence>
<feature type="disulfide bond" evidence="33">
    <location>
        <begin position="241"/>
        <end position="252"/>
    </location>
</feature>
<dbReference type="FunFam" id="1.20.5.490:FF:000001">
    <property type="entry name" value="Envelope glycoprotein gp160"/>
    <property type="match status" value="1"/>
</dbReference>
<keyword evidence="12 33" id="KW-1162">Viral penetration into host cytoplasm</keyword>
<dbReference type="InterPro" id="IPR000777">
    <property type="entry name" value="HIV1_Gp120"/>
</dbReference>
<comment type="caution">
    <text evidence="33">Lacks conserved residue(s) required for the propagation of feature annotation.</text>
</comment>
<comment type="domain">
    <text evidence="33">Some of the most genetically diverse regions of the viral genome are present in Env. They are called variable regions 1 through 5 (V1 through V5). Coreceptor usage of gp120 is determined mainly by the primary structure of the third variable region (V3) in the outer domain of gp120. The sequence of V3 determines which coreceptor, CCR5 and/or CXCR4 (corresponding to R5/macrophage, X4/T cell and R5X4/T cell and macrophage tropism), is used to trigger the fusion potential of the Env complex, and hence which cells the virus can infect. Binding to CCR5 involves a region adjacent in addition to V3.</text>
</comment>
<evidence type="ECO:0000256" key="13">
    <source>
        <dbReference type="ARBA" id="ARBA00022685"/>
    </source>
</evidence>
<comment type="function">
    <text evidence="33">Transmembrane protein gp41: Acts as a class I viral fusion protein. Under the current model, the protein has at least 3 conformational states: pre-fusion native state, pre-hairpin intermediate state, and post-fusion hairpin state. During fusion of viral and target intracellular membranes, the coiled coil regions (heptad repeats) assume a trimer-of-hairpins structure, positioning the fusion peptide in close proximity to the C-terminal region of the ectodomain. The formation of this structure appears to drive apposition and subsequent fusion of viral and target cell membranes. Complete fusion occurs in host cell endosomes and is dynamin-dependent, however some lipid transfer might occur at the plasma membrane. The virus undergoes clathrin-dependent internalization long before endosomal fusion, thus minimizing the surface exposure of conserved viral epitopes during fusion and reducing the efficacy of inhibitors targeting these epitopes. Membranes fusion leads to delivery of the nucleocapsid into the cytoplasm.</text>
</comment>
<keyword evidence="25 33" id="KW-0472">Membrane</keyword>
<dbReference type="GO" id="GO:0019064">
    <property type="term" value="P:fusion of virus membrane with host plasma membrane"/>
    <property type="evidence" value="ECO:0007669"/>
    <property type="project" value="UniProtKB-UniRule"/>
</dbReference>
<feature type="coiled-coil region" evidence="33">
    <location>
        <begin position="640"/>
        <end position="674"/>
    </location>
</feature>
<evidence type="ECO:0000256" key="3">
    <source>
        <dbReference type="ARBA" id="ARBA00004505"/>
    </source>
</evidence>
<gene>
    <name evidence="33 38" type="primary">env</name>
</gene>
<accession>M4NP14</accession>
<organism evidence="38">
    <name type="scientific">Human immunodeficiency virus type 1</name>
    <name type="common">HIV-1</name>
    <dbReference type="NCBI Taxonomy" id="11676"/>
    <lineage>
        <taxon>Viruses</taxon>
        <taxon>Riboviria</taxon>
        <taxon>Pararnavirae</taxon>
        <taxon>Artverviricota</taxon>
        <taxon>Revtraviricetes</taxon>
        <taxon>Ortervirales</taxon>
        <taxon>Retroviridae</taxon>
        <taxon>Orthoretrovirinae</taxon>
        <taxon>Lentivirus</taxon>
        <taxon>Lentivirus humimdef1</taxon>
    </lineage>
</organism>
<feature type="domain" description="Human immunodeficiency virus 1 envelope glycoprotein Gp120" evidence="36">
    <location>
        <begin position="33"/>
        <end position="518"/>
    </location>
</feature>
<evidence type="ECO:0000256" key="5">
    <source>
        <dbReference type="ARBA" id="ARBA00004578"/>
    </source>
</evidence>
<dbReference type="Pfam" id="PF00516">
    <property type="entry name" value="GP120"/>
    <property type="match status" value="1"/>
</dbReference>
<evidence type="ECO:0000256" key="28">
    <source>
        <dbReference type="ARBA" id="ARBA00023180"/>
    </source>
</evidence>
<name>M4NP14_HV1</name>
<comment type="PTM">
    <text evidence="33">Highly glycosylated by host. The high number of glycan on the protein is reffered to as 'glycan shield' because it contributes to hide protein sequence from adaptive immune system.</text>
</comment>
<keyword evidence="13 33" id="KW-0165">Cleavage on pair of basic residues</keyword>
<keyword evidence="23 33" id="KW-1039">Host endosome</keyword>
<evidence type="ECO:0000256" key="34">
    <source>
        <dbReference type="RuleBase" id="RU363095"/>
    </source>
</evidence>
<dbReference type="GO" id="GO:0055036">
    <property type="term" value="C:virion membrane"/>
    <property type="evidence" value="ECO:0007669"/>
    <property type="project" value="UniProtKB-SubCell"/>
</dbReference>
<evidence type="ECO:0000256" key="32">
    <source>
        <dbReference type="ARBA" id="ARBA00062028"/>
    </source>
</evidence>
<keyword evidence="14 33" id="KW-0812">Transmembrane</keyword>
<comment type="domain">
    <text evidence="33">The YXXL motif is involved in determining the exact site of viral release at the surface of infected mononuclear cells and promotes endocytosis. YXXL and di-leucine endocytosis motifs interact directly or indirectly with the clathrin adapter complexes, opperate independently, and their activities are not additive.</text>
</comment>